<sequence>MVMLQSVRDNLKGTIVSVIVILFFILPMVITGVGSSFLGSVAGTDAAVVDGRSITKKELSREIYMQKQRLLAQQGVDPSADYLKDENLAQPVLERLTRKAAVLAAAEKGGMAVSEKSINGAIVGQEEFKVDGKFSSQQYRSLLARVGLTPAAYKAATAEEMMLGQLNKGLELSSFVTEKEKSEIIAIINEKRSFFTVKIPADDLADSIEVTDAEIAAYYQANEAEFREPEKLSVDYIELSVNSIAATVTVDEADVRSQYEQEAESFDATPELTVAHILLEEDSSAKLTEVQAKLAAGDEFADVAKAYSDDAGSRDQGGELGVLVAGAFPEAFESAARELGEGEVSGPVKTDSGTHFIKVLKKDVPEVPSFESRKAAIERSLKVAKAEGIYLSEMEKLDELTFGAPDLSGAAKELGIEVKTTQPFQRNTGLGVAGNPEVRNAAFGDEVLIDNRNSQVIELAGNRALVVRKNTHSPEHIKPLEEVKEQVVSKLTESKLNDLLEEKAETFIAEAKSSEDLNALAESSGYAYAMFEDVSRSDPVSDPATRNTVFSMPLIEGETAFDASPVRDGGYQVVGVVKKSAGTADDMEPTQVAGLATQLSRENSRFEGSAFESEVVANADIKIH</sequence>
<protein>
    <recommendedName>
        <fullName evidence="9">Periplasmic chaperone PpiD</fullName>
    </recommendedName>
    <alternativeName>
        <fullName evidence="10">Periplasmic folding chaperone</fullName>
    </alternativeName>
</protein>
<evidence type="ECO:0000259" key="13">
    <source>
        <dbReference type="PROSITE" id="PS50198"/>
    </source>
</evidence>
<evidence type="ECO:0000256" key="3">
    <source>
        <dbReference type="ARBA" id="ARBA00022519"/>
    </source>
</evidence>
<organism evidence="14 15">
    <name type="scientific">Teredinibacter turnerae (strain ATCC 39867 / T7901)</name>
    <dbReference type="NCBI Taxonomy" id="377629"/>
    <lineage>
        <taxon>Bacteria</taxon>
        <taxon>Pseudomonadati</taxon>
        <taxon>Pseudomonadota</taxon>
        <taxon>Gammaproteobacteria</taxon>
        <taxon>Cellvibrionales</taxon>
        <taxon>Cellvibrionaceae</taxon>
        <taxon>Teredinibacter</taxon>
    </lineage>
</organism>
<evidence type="ECO:0000256" key="11">
    <source>
        <dbReference type="PROSITE-ProRule" id="PRU00278"/>
    </source>
</evidence>
<feature type="domain" description="PpiC" evidence="13">
    <location>
        <begin position="269"/>
        <end position="361"/>
    </location>
</feature>
<dbReference type="EMBL" id="CP001614">
    <property type="protein sequence ID" value="ACR11167.1"/>
    <property type="molecule type" value="Genomic_DNA"/>
</dbReference>
<dbReference type="InterPro" id="IPR027304">
    <property type="entry name" value="Trigger_fact/SurA_dom_sf"/>
</dbReference>
<dbReference type="Gene3D" id="3.10.50.40">
    <property type="match status" value="1"/>
</dbReference>
<proteinExistence type="inferred from homology"/>
<evidence type="ECO:0000256" key="8">
    <source>
        <dbReference type="ARBA" id="ARBA00038408"/>
    </source>
</evidence>
<name>C5BTY0_TERTT</name>
<dbReference type="InterPro" id="IPR052029">
    <property type="entry name" value="PpiD_chaperone"/>
</dbReference>
<dbReference type="STRING" id="377629.TERTU_1628"/>
<reference evidence="14 15" key="1">
    <citation type="journal article" date="2009" name="PLoS ONE">
        <title>The complete genome of Teredinibacter turnerae T7901: an intracellular endosymbiont of marine wood-boring bivalves (shipworms).</title>
        <authorList>
            <person name="Yang J.C."/>
            <person name="Madupu R."/>
            <person name="Durkin A.S."/>
            <person name="Ekborg N.A."/>
            <person name="Pedamallu C.S."/>
            <person name="Hostetler J.B."/>
            <person name="Radune D."/>
            <person name="Toms B.S."/>
            <person name="Henrissat B."/>
            <person name="Coutinho P.M."/>
            <person name="Schwarz S."/>
            <person name="Field L."/>
            <person name="Trindade-Silva A.E."/>
            <person name="Soares C.A.G."/>
            <person name="Elshahawi S."/>
            <person name="Hanora A."/>
            <person name="Schmidt E.W."/>
            <person name="Haygood M.G."/>
            <person name="Posfai J."/>
            <person name="Benner J."/>
            <person name="Madinger C."/>
            <person name="Nove J."/>
            <person name="Anton B."/>
            <person name="Chaudhary K."/>
            <person name="Foster J."/>
            <person name="Holman A."/>
            <person name="Kumar S."/>
            <person name="Lessard P.A."/>
            <person name="Luyten Y.A."/>
            <person name="Slatko B."/>
            <person name="Wood N."/>
            <person name="Wu B."/>
            <person name="Teplitski M."/>
            <person name="Mougous J.D."/>
            <person name="Ward N."/>
            <person name="Eisen J.A."/>
            <person name="Badger J.H."/>
            <person name="Distel D.L."/>
        </authorList>
    </citation>
    <scope>NUCLEOTIDE SEQUENCE [LARGE SCALE GENOMIC DNA]</scope>
    <source>
        <strain evidence="15">ATCC 39867 / T7901</strain>
    </source>
</reference>
<keyword evidence="3" id="KW-0997">Cell inner membrane</keyword>
<comment type="subcellular location">
    <subcellularLocation>
        <location evidence="1">Cell inner membrane</location>
        <topology evidence="1">Single-pass type II membrane protein</topology>
        <orientation evidence="1">Periplasmic side</orientation>
    </subcellularLocation>
</comment>
<dbReference type="Pfam" id="PF13624">
    <property type="entry name" value="SurA_N_3"/>
    <property type="match status" value="1"/>
</dbReference>
<dbReference type="GO" id="GO:0005886">
    <property type="term" value="C:plasma membrane"/>
    <property type="evidence" value="ECO:0007669"/>
    <property type="project" value="UniProtKB-SubCell"/>
</dbReference>
<evidence type="ECO:0000256" key="2">
    <source>
        <dbReference type="ARBA" id="ARBA00022475"/>
    </source>
</evidence>
<dbReference type="InterPro" id="IPR046357">
    <property type="entry name" value="PPIase_dom_sf"/>
</dbReference>
<dbReference type="Pfam" id="PF00639">
    <property type="entry name" value="Rotamase"/>
    <property type="match status" value="1"/>
</dbReference>
<dbReference type="GO" id="GO:0003755">
    <property type="term" value="F:peptidyl-prolyl cis-trans isomerase activity"/>
    <property type="evidence" value="ECO:0007669"/>
    <property type="project" value="UniProtKB-KW"/>
</dbReference>
<dbReference type="InterPro" id="IPR023058">
    <property type="entry name" value="PPIase_PpiC_CS"/>
</dbReference>
<keyword evidence="6 12" id="KW-0472">Membrane</keyword>
<dbReference type="PROSITE" id="PS01096">
    <property type="entry name" value="PPIC_PPIASE_1"/>
    <property type="match status" value="1"/>
</dbReference>
<evidence type="ECO:0000256" key="1">
    <source>
        <dbReference type="ARBA" id="ARBA00004382"/>
    </source>
</evidence>
<keyword evidence="11 14" id="KW-0413">Isomerase</keyword>
<keyword evidence="5 12" id="KW-1133">Transmembrane helix</keyword>
<dbReference type="Proteomes" id="UP000009080">
    <property type="component" value="Chromosome"/>
</dbReference>
<comment type="similarity">
    <text evidence="8">Belongs to the PpiD chaperone family.</text>
</comment>
<accession>C5BTY0</accession>
<evidence type="ECO:0000256" key="6">
    <source>
        <dbReference type="ARBA" id="ARBA00023136"/>
    </source>
</evidence>
<keyword evidence="11" id="KW-0697">Rotamase</keyword>
<dbReference type="eggNOG" id="COG0760">
    <property type="taxonomic scope" value="Bacteria"/>
</dbReference>
<keyword evidence="4 12" id="KW-0812">Transmembrane</keyword>
<gene>
    <name evidence="14" type="ordered locus">TERTU_1628</name>
</gene>
<dbReference type="Gene3D" id="1.10.4030.10">
    <property type="entry name" value="Porin chaperone SurA, peptide-binding domain"/>
    <property type="match status" value="1"/>
</dbReference>
<keyword evidence="7" id="KW-0143">Chaperone</keyword>
<keyword evidence="15" id="KW-1185">Reference proteome</keyword>
<evidence type="ECO:0000256" key="5">
    <source>
        <dbReference type="ARBA" id="ARBA00022989"/>
    </source>
</evidence>
<keyword evidence="2" id="KW-1003">Cell membrane</keyword>
<dbReference type="InterPro" id="IPR000297">
    <property type="entry name" value="PPIase_PpiC"/>
</dbReference>
<evidence type="ECO:0000256" key="9">
    <source>
        <dbReference type="ARBA" id="ARBA00040743"/>
    </source>
</evidence>
<evidence type="ECO:0000256" key="12">
    <source>
        <dbReference type="SAM" id="Phobius"/>
    </source>
</evidence>
<evidence type="ECO:0000313" key="14">
    <source>
        <dbReference type="EMBL" id="ACR11167.1"/>
    </source>
</evidence>
<dbReference type="KEGG" id="ttu:TERTU_1628"/>
<dbReference type="SUPFAM" id="SSF109998">
    <property type="entry name" value="Triger factor/SurA peptide-binding domain-like"/>
    <property type="match status" value="1"/>
</dbReference>
<dbReference type="PANTHER" id="PTHR47529:SF1">
    <property type="entry name" value="PERIPLASMIC CHAPERONE PPID"/>
    <property type="match status" value="1"/>
</dbReference>
<dbReference type="SUPFAM" id="SSF54534">
    <property type="entry name" value="FKBP-like"/>
    <property type="match status" value="1"/>
</dbReference>
<dbReference type="PANTHER" id="PTHR47529">
    <property type="entry name" value="PEPTIDYL-PROLYL CIS-TRANS ISOMERASE D"/>
    <property type="match status" value="1"/>
</dbReference>
<evidence type="ECO:0000256" key="10">
    <source>
        <dbReference type="ARBA" id="ARBA00042775"/>
    </source>
</evidence>
<dbReference type="AlphaFoldDB" id="C5BTY0"/>
<evidence type="ECO:0000256" key="4">
    <source>
        <dbReference type="ARBA" id="ARBA00022692"/>
    </source>
</evidence>
<dbReference type="PROSITE" id="PS50198">
    <property type="entry name" value="PPIC_PPIASE_2"/>
    <property type="match status" value="1"/>
</dbReference>
<feature type="transmembrane region" description="Helical" evidence="12">
    <location>
        <begin position="12"/>
        <end position="30"/>
    </location>
</feature>
<evidence type="ECO:0000313" key="15">
    <source>
        <dbReference type="Proteomes" id="UP000009080"/>
    </source>
</evidence>
<evidence type="ECO:0000256" key="7">
    <source>
        <dbReference type="ARBA" id="ARBA00023186"/>
    </source>
</evidence>
<dbReference type="HOGENOM" id="CLU_023843_1_1_6"/>